<name>A0A976R5F5_9VIRU</name>
<dbReference type="EMBL" id="OM869607">
    <property type="protein sequence ID" value="UPW41471.1"/>
    <property type="molecule type" value="Genomic_DNA"/>
</dbReference>
<evidence type="ECO:0000256" key="1">
    <source>
        <dbReference type="SAM" id="MobiDB-lite"/>
    </source>
</evidence>
<reference evidence="2" key="1">
    <citation type="submission" date="2022-02" db="EMBL/GenBank/DDBJ databases">
        <title>Towards deciphering the DNA virus diversity associated with rodent species in the families Cricetidae and Heteromyidae.</title>
        <authorList>
            <person name="Lund M."/>
            <person name="Larsen B.B."/>
            <person name="Gryseels S."/>
            <person name="Kraberger S."/>
            <person name="Rowsey D.M."/>
            <person name="Steger L."/>
            <person name="Yule K.M."/>
            <person name="Upham N.S."/>
            <person name="Worobey M."/>
            <person name="Van Doorslaer K."/>
            <person name="Varsani A."/>
        </authorList>
    </citation>
    <scope>NUCLEOTIDE SEQUENCE</scope>
    <source>
        <strain evidence="2">UA23Rod_1125</strain>
    </source>
</reference>
<protein>
    <submittedName>
        <fullName evidence="2">Uncharacterized protein</fullName>
    </submittedName>
</protein>
<evidence type="ECO:0000313" key="2">
    <source>
        <dbReference type="EMBL" id="UPW41471.1"/>
    </source>
</evidence>
<proteinExistence type="predicted"/>
<feature type="region of interest" description="Disordered" evidence="1">
    <location>
        <begin position="118"/>
        <end position="143"/>
    </location>
</feature>
<accession>A0A976R5F5</accession>
<sequence>MSMKKIRSNVLQQNCYVRDIRDAKSDISSNIVPEYYYDVVTVTSEDGSQREDIVVQPYPYSAESVASYSDGIHYWQCGLDAPRTSKKNLGDITGIQKLLNNFDSATLRQFYNSLKDKFSQSQSEKGKTADSENSSGDDKNEKL</sequence>
<organism evidence="2">
    <name type="scientific">Dipodfec virus UA23Rod_1125</name>
    <dbReference type="NCBI Taxonomy" id="2929328"/>
    <lineage>
        <taxon>Viruses</taxon>
        <taxon>Monodnaviria</taxon>
        <taxon>Sangervirae</taxon>
        <taxon>Phixviricota</taxon>
        <taxon>Malgrandaviricetes</taxon>
        <taxon>Petitvirales</taxon>
        <taxon>Microviridae</taxon>
    </lineage>
</organism>